<gene>
    <name evidence="1" type="ORF">BT62DRAFT_938804</name>
</gene>
<evidence type="ECO:0000313" key="2">
    <source>
        <dbReference type="Proteomes" id="UP000812287"/>
    </source>
</evidence>
<reference evidence="1" key="1">
    <citation type="submission" date="2020-11" db="EMBL/GenBank/DDBJ databases">
        <title>Adaptations for nitrogen fixation in a non-lichenized fungal sporocarp promotes dispersal by wood-feeding termites.</title>
        <authorList>
            <consortium name="DOE Joint Genome Institute"/>
            <person name="Koch R.A."/>
            <person name="Yoon G."/>
            <person name="Arayal U."/>
            <person name="Lail K."/>
            <person name="Amirebrahimi M."/>
            <person name="Labutti K."/>
            <person name="Lipzen A."/>
            <person name="Riley R."/>
            <person name="Barry K."/>
            <person name="Henrissat B."/>
            <person name="Grigoriev I.V."/>
            <person name="Herr J.R."/>
            <person name="Aime M.C."/>
        </authorList>
    </citation>
    <scope>NUCLEOTIDE SEQUENCE</scope>
    <source>
        <strain evidence="1">MCA 3950</strain>
    </source>
</reference>
<dbReference type="OrthoDB" id="2745898at2759"/>
<evidence type="ECO:0008006" key="3">
    <source>
        <dbReference type="Google" id="ProtNLM"/>
    </source>
</evidence>
<dbReference type="AlphaFoldDB" id="A0A9P8ALF0"/>
<dbReference type="GeneID" id="66109901"/>
<sequence>MPDWVHFPQELIDAIVNEVHNSRDLKSCSLVSRSFSSRTRALLFHRINLRAIRYVENFVFTKFHEICLSSPQLSASVKILGISKYGKISRSTPPPAGGILDLIIQSLPNLGVITLLDVRMDYFLDGSLACLSSYSFLGIHLNDVVFDNIDQLYELISGSPQLKSLILSRSVLVFNEESQRSAAYLASPQVEDLVLKYDDNPAHRVGSGILESIFRQGGCPFSLERVRRLTINVGHHHKVDFDRANAILAATSQTLQELTVVLNPFSYWPHFRPESPLHILCFGSTRKILFSFIHGFDTTVNLWWCIRNLIHIRDKVGQSTIEELAFEIVADDVAVAIKEWAELDELLSNPPFSDTFRRLRVTIIQHPDLDPTAEAQRADFGSFFPSLSQKGGVSFSLDYSEWKQFFKYREDWRRSDWYSALGFKSMTKVAFYH</sequence>
<comment type="caution">
    <text evidence="1">The sequence shown here is derived from an EMBL/GenBank/DDBJ whole genome shotgun (WGS) entry which is preliminary data.</text>
</comment>
<evidence type="ECO:0000313" key="1">
    <source>
        <dbReference type="EMBL" id="KAG7439581.1"/>
    </source>
</evidence>
<accession>A0A9P8ALF0</accession>
<name>A0A9P8ALF0_9AGAR</name>
<protein>
    <recommendedName>
        <fullName evidence="3">F-box domain-containing protein</fullName>
    </recommendedName>
</protein>
<proteinExistence type="predicted"/>
<organism evidence="1 2">
    <name type="scientific">Guyanagaster necrorhizus</name>
    <dbReference type="NCBI Taxonomy" id="856835"/>
    <lineage>
        <taxon>Eukaryota</taxon>
        <taxon>Fungi</taxon>
        <taxon>Dikarya</taxon>
        <taxon>Basidiomycota</taxon>
        <taxon>Agaricomycotina</taxon>
        <taxon>Agaricomycetes</taxon>
        <taxon>Agaricomycetidae</taxon>
        <taxon>Agaricales</taxon>
        <taxon>Marasmiineae</taxon>
        <taxon>Physalacriaceae</taxon>
        <taxon>Guyanagaster</taxon>
    </lineage>
</organism>
<keyword evidence="2" id="KW-1185">Reference proteome</keyword>
<dbReference type="EMBL" id="MU250589">
    <property type="protein sequence ID" value="KAG7439581.1"/>
    <property type="molecule type" value="Genomic_DNA"/>
</dbReference>
<dbReference type="Proteomes" id="UP000812287">
    <property type="component" value="Unassembled WGS sequence"/>
</dbReference>
<dbReference type="RefSeq" id="XP_043033081.1">
    <property type="nucleotide sequence ID" value="XM_043187604.1"/>
</dbReference>